<dbReference type="Gene3D" id="1.50.10.140">
    <property type="match status" value="1"/>
</dbReference>
<dbReference type="EMBL" id="JMFG01000011">
    <property type="protein sequence ID" value="KDA54166.1"/>
    <property type="molecule type" value="Genomic_DNA"/>
</dbReference>
<keyword evidence="3" id="KW-1185">Reference proteome</keyword>
<protein>
    <submittedName>
        <fullName evidence="2">Tat pathway signal protein</fullName>
    </submittedName>
</protein>
<name>A0A062Y189_9BACT</name>
<reference evidence="2 3" key="1">
    <citation type="submission" date="2014-04" db="EMBL/GenBank/DDBJ databases">
        <title>The Genome Sequence of Thermoanaerobaculum aquaticum MP-01, The First Cultivated Group 23 Acidobacterium.</title>
        <authorList>
            <person name="Stamps B.W."/>
            <person name="Losey N.A."/>
            <person name="Lawson P.A."/>
            <person name="Stevenson B.S."/>
        </authorList>
    </citation>
    <scope>NUCLEOTIDE SEQUENCE [LARGE SCALE GENOMIC DNA]</scope>
    <source>
        <strain evidence="2 3">MP-01</strain>
    </source>
</reference>
<evidence type="ECO:0000259" key="1">
    <source>
        <dbReference type="Pfam" id="PF10091"/>
    </source>
</evidence>
<sequence>MGILRRQALCLLLLASCAVPTDPSDRGIHRRLQPVQLSPLLAEVQRRAFLYFWETADPTTGLVPDRWPTPSFASIAAVGFALTCYPIGVERGWITRDQARDRTLTTLRFFAHGPQGPESSGTIGYKGFFYHFLDMKSGTRFGTVELSSVDTALLLMGVRFAARYFREDTPEEAEIRTLAEQLTNATDWRWMQPRPPRIAMGWKPETGFLSADWWGYNEAMVVYLLALGSPTYSVAPEAWQAWTSSYRWGSFYGFEHVGFAPLFGHQYSHLWVDFRGIYDGFMREKGIDYFENSRRAVLAQRAYAQANPEGFQDYSKNIWGLSACDGPADVTMEVNGRQVRFYTYAARGASHTEVRDDGTLCPTAVVSSLPFAPEVVVPATEALYRRYRPWLWGAYGFLDAFNPTFRFTQVPVRHGRVVPDVGWFDTDYLGIDQGPMVIMIENYRSELVWRLMRGDPVLREGLKKAGFTGGWLDAP</sequence>
<accession>A0A062Y189</accession>
<dbReference type="RefSeq" id="WP_053334920.1">
    <property type="nucleotide sequence ID" value="NZ_JMFG01000011.1"/>
</dbReference>
<dbReference type="PROSITE" id="PS51257">
    <property type="entry name" value="PROKAR_LIPOPROTEIN"/>
    <property type="match status" value="1"/>
</dbReference>
<comment type="caution">
    <text evidence="2">The sequence shown here is derived from an EMBL/GenBank/DDBJ whole genome shotgun (WGS) entry which is preliminary data.</text>
</comment>
<dbReference type="Pfam" id="PF10091">
    <property type="entry name" value="Glycoamylase"/>
    <property type="match status" value="1"/>
</dbReference>
<dbReference type="OrthoDB" id="5937621at2"/>
<evidence type="ECO:0000313" key="3">
    <source>
        <dbReference type="Proteomes" id="UP000027284"/>
    </source>
</evidence>
<proteinExistence type="predicted"/>
<dbReference type="AlphaFoldDB" id="A0A062Y189"/>
<dbReference type="InterPro" id="IPR019282">
    <property type="entry name" value="Glycoamylase-like_cons_dom"/>
</dbReference>
<gene>
    <name evidence="2" type="ORF">EG19_00955</name>
</gene>
<dbReference type="Proteomes" id="UP000027284">
    <property type="component" value="Unassembled WGS sequence"/>
</dbReference>
<dbReference type="PIRSF" id="PIRSF028431">
    <property type="entry name" value="UCP028431"/>
    <property type="match status" value="1"/>
</dbReference>
<organism evidence="2 3">
    <name type="scientific">Thermoanaerobaculum aquaticum</name>
    <dbReference type="NCBI Taxonomy" id="1312852"/>
    <lineage>
        <taxon>Bacteria</taxon>
        <taxon>Pseudomonadati</taxon>
        <taxon>Acidobacteriota</taxon>
        <taxon>Thermoanaerobaculia</taxon>
        <taxon>Thermoanaerobaculales</taxon>
        <taxon>Thermoanaerobaculaceae</taxon>
        <taxon>Thermoanaerobaculum</taxon>
    </lineage>
</organism>
<feature type="domain" description="Glycoamylase-like" evidence="1">
    <location>
        <begin position="212"/>
        <end position="453"/>
    </location>
</feature>
<evidence type="ECO:0000313" key="2">
    <source>
        <dbReference type="EMBL" id="KDA54166.1"/>
    </source>
</evidence>
<dbReference type="STRING" id="1312852.EG19_00955"/>
<dbReference type="InterPro" id="IPR016883">
    <property type="entry name" value="UCP028431"/>
</dbReference>